<reference evidence="7 8" key="1">
    <citation type="journal article" date="2011" name="J. Bacteriol.">
        <title>Draft genome sequence of the anoxygenic filamentous phototrophic bacterium Oscillochloris trichoides subsp. DG-6.</title>
        <authorList>
            <person name="Kuznetsov B.B."/>
            <person name="Ivanovsky R.N."/>
            <person name="Keppen O.I."/>
            <person name="Sukhacheva M.V."/>
            <person name="Bumazhkin B.K."/>
            <person name="Patutina E.O."/>
            <person name="Beletsky A.V."/>
            <person name="Mardanov A.V."/>
            <person name="Baslerov R.V."/>
            <person name="Panteleeva A.N."/>
            <person name="Kolganova T.V."/>
            <person name="Ravin N.V."/>
            <person name="Skryabin K.G."/>
        </authorList>
    </citation>
    <scope>NUCLEOTIDE SEQUENCE [LARGE SCALE GENOMIC DNA]</scope>
    <source>
        <strain evidence="7 8">DG-6</strain>
    </source>
</reference>
<feature type="domain" description="FAD/NAD(P)-binding" evidence="6">
    <location>
        <begin position="1"/>
        <end position="325"/>
    </location>
</feature>
<evidence type="ECO:0000259" key="6">
    <source>
        <dbReference type="Pfam" id="PF07992"/>
    </source>
</evidence>
<comment type="caution">
    <text evidence="7">The sequence shown here is derived from an EMBL/GenBank/DDBJ whole genome shotgun (WGS) entry which is preliminary data.</text>
</comment>
<dbReference type="HOGENOM" id="CLU_021377_7_2_0"/>
<protein>
    <submittedName>
        <fullName evidence="7">AD-dependent pyridine nucleotide-disulfide oxidoreductase</fullName>
    </submittedName>
</protein>
<evidence type="ECO:0000256" key="4">
    <source>
        <dbReference type="ARBA" id="ARBA00022827"/>
    </source>
</evidence>
<sequence length="392" mass="43067">MKIVILGAGYGGLRTAMNLEKLLRAHQMTDTVITLIDQNPYHQLIQELHHTATDGSDSRAAIYEIDQLIRGRQIEFICGRVEAILPGEQAVVLNDGQRISYERLVIGLGSITDFHGVPGAPEHTLPLRTYNDAVAIRDHVIAQFKAASEMRDAKEQRLALTTAIIGGGYTGCQLAGEFAVWVDRLCRDTGAPRSEVRIALLDRHDVLLHQFGRWANDVAERVLDRQRVSIYLNIDVEAVEPQLLRVSGNRVLRAGTIIWAAGVRAPDLIAQAGLPTDKMGRARVDRYLRVEDREDIFVLGDCAAIPAGLGDETVPATASYAMRQGEHLAEALFDEIQGRAARAYQPLKLGELVSLGPDDGVGTPLGMPVTGYTIQLLKKGIEQFYRSSITSF</sequence>
<evidence type="ECO:0000256" key="5">
    <source>
        <dbReference type="ARBA" id="ARBA00023002"/>
    </source>
</evidence>
<evidence type="ECO:0000256" key="3">
    <source>
        <dbReference type="ARBA" id="ARBA00022630"/>
    </source>
</evidence>
<organism evidence="7 8">
    <name type="scientific">Oscillochloris trichoides DG-6</name>
    <dbReference type="NCBI Taxonomy" id="765420"/>
    <lineage>
        <taxon>Bacteria</taxon>
        <taxon>Bacillati</taxon>
        <taxon>Chloroflexota</taxon>
        <taxon>Chloroflexia</taxon>
        <taxon>Chloroflexales</taxon>
        <taxon>Chloroflexineae</taxon>
        <taxon>Oscillochloridaceae</taxon>
        <taxon>Oscillochloris</taxon>
    </lineage>
</organism>
<dbReference type="InterPro" id="IPR051169">
    <property type="entry name" value="NADH-Q_oxidoreductase"/>
</dbReference>
<keyword evidence="5" id="KW-0560">Oxidoreductase</keyword>
<dbReference type="Gene3D" id="3.50.50.100">
    <property type="match status" value="1"/>
</dbReference>
<dbReference type="InterPro" id="IPR023753">
    <property type="entry name" value="FAD/NAD-binding_dom"/>
</dbReference>
<dbReference type="PANTHER" id="PTHR42913">
    <property type="entry name" value="APOPTOSIS-INDUCING FACTOR 1"/>
    <property type="match status" value="1"/>
</dbReference>
<dbReference type="EMBL" id="ADVR01000029">
    <property type="protein sequence ID" value="EFO81042.1"/>
    <property type="molecule type" value="Genomic_DNA"/>
</dbReference>
<name>E1ICM2_9CHLR</name>
<dbReference type="AlphaFoldDB" id="E1ICM2"/>
<evidence type="ECO:0000256" key="2">
    <source>
        <dbReference type="ARBA" id="ARBA00005272"/>
    </source>
</evidence>
<evidence type="ECO:0000313" key="7">
    <source>
        <dbReference type="EMBL" id="EFO81042.1"/>
    </source>
</evidence>
<evidence type="ECO:0000256" key="1">
    <source>
        <dbReference type="ARBA" id="ARBA00001974"/>
    </source>
</evidence>
<dbReference type="Proteomes" id="UP000054010">
    <property type="component" value="Unassembled WGS sequence"/>
</dbReference>
<proteinExistence type="inferred from homology"/>
<gene>
    <name evidence="7" type="ORF">OSCT_1073</name>
</gene>
<comment type="similarity">
    <text evidence="2">Belongs to the NADH dehydrogenase family.</text>
</comment>
<keyword evidence="8" id="KW-1185">Reference proteome</keyword>
<dbReference type="PANTHER" id="PTHR42913:SF3">
    <property type="entry name" value="64 KDA MITOCHONDRIAL NADH DEHYDROGENASE (EUROFUNG)"/>
    <property type="match status" value="1"/>
</dbReference>
<dbReference type="OrthoDB" id="9781621at2"/>
<evidence type="ECO:0000313" key="8">
    <source>
        <dbReference type="Proteomes" id="UP000054010"/>
    </source>
</evidence>
<dbReference type="PRINTS" id="PR00411">
    <property type="entry name" value="PNDRDTASEI"/>
</dbReference>
<keyword evidence="4" id="KW-0274">FAD</keyword>
<keyword evidence="3" id="KW-0285">Flavoprotein</keyword>
<dbReference type="GO" id="GO:0019646">
    <property type="term" value="P:aerobic electron transport chain"/>
    <property type="evidence" value="ECO:0007669"/>
    <property type="project" value="TreeGrafter"/>
</dbReference>
<dbReference type="STRING" id="765420.OSCT_1073"/>
<comment type="cofactor">
    <cofactor evidence="1">
        <name>FAD</name>
        <dbReference type="ChEBI" id="CHEBI:57692"/>
    </cofactor>
</comment>
<dbReference type="SUPFAM" id="SSF51905">
    <property type="entry name" value="FAD/NAD(P)-binding domain"/>
    <property type="match status" value="1"/>
</dbReference>
<dbReference type="InterPro" id="IPR036188">
    <property type="entry name" value="FAD/NAD-bd_sf"/>
</dbReference>
<accession>E1ICM2</accession>
<dbReference type="Pfam" id="PF07992">
    <property type="entry name" value="Pyr_redox_2"/>
    <property type="match status" value="1"/>
</dbReference>
<dbReference type="GO" id="GO:0003955">
    <property type="term" value="F:NAD(P)H dehydrogenase (quinone) activity"/>
    <property type="evidence" value="ECO:0007669"/>
    <property type="project" value="TreeGrafter"/>
</dbReference>
<dbReference type="PRINTS" id="PR00368">
    <property type="entry name" value="FADPNR"/>
</dbReference>
<dbReference type="eggNOG" id="COG1252">
    <property type="taxonomic scope" value="Bacteria"/>
</dbReference>